<accession>A0AAJ7UFL7</accession>
<dbReference type="PANTHER" id="PTHR33488:SF2">
    <property type="entry name" value="EARLY ENDOSOME ANTIGEN 1-LIKE"/>
    <property type="match status" value="1"/>
</dbReference>
<organism evidence="3 4">
    <name type="scientific">Petromyzon marinus</name>
    <name type="common">Sea lamprey</name>
    <dbReference type="NCBI Taxonomy" id="7757"/>
    <lineage>
        <taxon>Eukaryota</taxon>
        <taxon>Metazoa</taxon>
        <taxon>Chordata</taxon>
        <taxon>Craniata</taxon>
        <taxon>Vertebrata</taxon>
        <taxon>Cyclostomata</taxon>
        <taxon>Hyperoartia</taxon>
        <taxon>Petromyzontiformes</taxon>
        <taxon>Petromyzontidae</taxon>
        <taxon>Petromyzon</taxon>
    </lineage>
</organism>
<keyword evidence="3" id="KW-1185">Reference proteome</keyword>
<proteinExistence type="predicted"/>
<dbReference type="KEGG" id="pmrn:116957490"/>
<dbReference type="Proteomes" id="UP001318040">
    <property type="component" value="Chromosome 75"/>
</dbReference>
<feature type="coiled-coil region" evidence="1">
    <location>
        <begin position="183"/>
        <end position="270"/>
    </location>
</feature>
<protein>
    <submittedName>
        <fullName evidence="4">Uncharacterized protein LOC116957490</fullName>
    </submittedName>
</protein>
<evidence type="ECO:0000313" key="4">
    <source>
        <dbReference type="RefSeq" id="XP_032835558.1"/>
    </source>
</evidence>
<feature type="coiled-coil region" evidence="1">
    <location>
        <begin position="481"/>
        <end position="526"/>
    </location>
</feature>
<evidence type="ECO:0000256" key="1">
    <source>
        <dbReference type="SAM" id="Coils"/>
    </source>
</evidence>
<keyword evidence="1" id="KW-0175">Coiled coil</keyword>
<feature type="region of interest" description="Disordered" evidence="2">
    <location>
        <begin position="1"/>
        <end position="25"/>
    </location>
</feature>
<dbReference type="PANTHER" id="PTHR33488">
    <property type="entry name" value="ZGC:162509"/>
    <property type="match status" value="1"/>
</dbReference>
<reference evidence="4" key="1">
    <citation type="submission" date="2025-08" db="UniProtKB">
        <authorList>
            <consortium name="RefSeq"/>
        </authorList>
    </citation>
    <scope>IDENTIFICATION</scope>
    <source>
        <tissue evidence="4">Sperm</tissue>
    </source>
</reference>
<dbReference type="RefSeq" id="XP_032835558.1">
    <property type="nucleotide sequence ID" value="XM_032979667.1"/>
</dbReference>
<name>A0AAJ7UFL7_PETMA</name>
<sequence>MAFSSAQSDKYKQRGKGTENNSELRQKLRQKLSIETQINMANEDEQAVAKVSAAMLSITKAADLREDLAMMMQPYTNWEEFFIPAPMTIALLGQLLVVSTGNDFPIDQNMPKDGYKFIRYPKSFRATLVQTSNAGYKAFNKAHTGMDQIRLLSQSIPSTMTKVVKILTHTDTQAVELILPLHLKKIKATADTCLKRAQDVENEFNNVMELTGELLEACTNSKSQYENDLSNIKKELEILKIKNDLAKQEKENSEMVFKQMEKELEGAKKHHKESVDNIPDAYTMLKVSLTEGLINGIKSAISVATFQYITGCGKVQTTGNVQDASNDIDPMNSGSTYVQHNIFTISATMNAFIQMISVPDRSNLQNMEEQQIHYTMLQKEFQTFYNKLSEADDCPEKKTAMEICSSAEKLCYKIMCSEKDQEVNPKYKNRIPQNIYKLKKRMENFLRGKKAVLNAPIVTARPPNISKQSIPNQGSMSDMVMQNARMQLQNATEQVKLTQEQHDKVHENLQKTNRELNEILIDMQKRDRKQIDFESSLQMLVKGLKAIALIREQWGKLVRFFQMISNLIDTCLHKELTHFTEECKQVSKLALHSTRIDFLKDTIYTQVSQAAAVSHLVNMISGAYVEVSNRYLMDNVSSLGKLIALDEKTGELARAEEELSENCTIAQEGIRKLALESKEEHDIKLQKRLNSIQKQLTAVLPLEVENPSAISGIEESDGDDDDQFA</sequence>
<evidence type="ECO:0000313" key="3">
    <source>
        <dbReference type="Proteomes" id="UP001318040"/>
    </source>
</evidence>
<dbReference type="AlphaFoldDB" id="A0AAJ7UFL7"/>
<evidence type="ECO:0000256" key="2">
    <source>
        <dbReference type="SAM" id="MobiDB-lite"/>
    </source>
</evidence>
<gene>
    <name evidence="4" type="primary">LOC116957490</name>
</gene>